<dbReference type="HOGENOM" id="CLU_1412411_0_0_2"/>
<name>G4RJF1_THETK</name>
<keyword evidence="2" id="KW-1185">Reference proteome</keyword>
<dbReference type="AlphaFoldDB" id="G4RJF1"/>
<dbReference type="PATRIC" id="fig|768679.9.peg.1062"/>
<dbReference type="PaxDb" id="768679-TTX_1051"/>
<proteinExistence type="predicted"/>
<dbReference type="KEGG" id="ttn:TTX_1051"/>
<accession>G4RJF1</accession>
<evidence type="ECO:0000313" key="1">
    <source>
        <dbReference type="EMBL" id="CCC81696.1"/>
    </source>
</evidence>
<protein>
    <submittedName>
        <fullName evidence="1">Uncharacterized protein</fullName>
    </submittedName>
</protein>
<evidence type="ECO:0000313" key="2">
    <source>
        <dbReference type="Proteomes" id="UP000002654"/>
    </source>
</evidence>
<organism evidence="1 2">
    <name type="scientific">Thermoproteus tenax (strain ATCC 35583 / DSM 2078 / JCM 9277 / NBRC 100435 / Kra 1)</name>
    <dbReference type="NCBI Taxonomy" id="768679"/>
    <lineage>
        <taxon>Archaea</taxon>
        <taxon>Thermoproteota</taxon>
        <taxon>Thermoprotei</taxon>
        <taxon>Thermoproteales</taxon>
        <taxon>Thermoproteaceae</taxon>
        <taxon>Thermoproteus</taxon>
    </lineage>
</organism>
<dbReference type="Proteomes" id="UP000002654">
    <property type="component" value="Chromosome"/>
</dbReference>
<dbReference type="eggNOG" id="arCOG05508">
    <property type="taxonomic scope" value="Archaea"/>
</dbReference>
<gene>
    <name evidence="1" type="ordered locus">TTX_1051</name>
</gene>
<reference evidence="1 2" key="1">
    <citation type="journal article" date="2011" name="PLoS ONE">
        <title>The complete genome sequence of Thermoproteus tenax: a physiologically versatile member of the Crenarchaeota.</title>
        <authorList>
            <person name="Siebers B."/>
            <person name="Zaparty M."/>
            <person name="Raddatz G."/>
            <person name="Tjaden B."/>
            <person name="Albers S.V."/>
            <person name="Bell S.D."/>
            <person name="Blombach F."/>
            <person name="Kletzin A."/>
            <person name="Kyrpides N."/>
            <person name="Lanz C."/>
            <person name="Plagens A."/>
            <person name="Rampp M."/>
            <person name="Rosinus A."/>
            <person name="von Jan M."/>
            <person name="Makarova K.S."/>
            <person name="Klenk H.P."/>
            <person name="Schuster S.C."/>
            <person name="Hensel R."/>
        </authorList>
    </citation>
    <scope>NUCLEOTIDE SEQUENCE [LARGE SCALE GENOMIC DNA]</scope>
    <source>
        <strain evidence="2">ATCC 35583 / DSM 2078 / JCM 9277 / NBRC 100435 / Kra 1</strain>
    </source>
</reference>
<sequence length="192" mass="21237">MAVKRAYVEGVTQRRIRYTFLYNEAAPLRLLIEEARRRAEEIAAEWSSTLCRAELPSVGVLALEWLGGTLLADLSICFPISRPLTRPVDMFLDAEFKKLSLCLEPLAPIGEILGYSVAKARSLRDAAGRISLRDGILVVKLKGLYFMGRGSAEPDLQGGIRVEVAKLGCEGIDPLKGLLKARELLRRRGRTA</sequence>
<dbReference type="EMBL" id="FN869859">
    <property type="protein sequence ID" value="CCC81696.1"/>
    <property type="molecule type" value="Genomic_DNA"/>
</dbReference>